<dbReference type="InterPro" id="IPR035979">
    <property type="entry name" value="RBD_domain_sf"/>
</dbReference>
<dbReference type="VEuPathDB" id="FungiDB:FUN_013713"/>
<protein>
    <recommendedName>
        <fullName evidence="4">RRM domain-containing protein</fullName>
    </recommendedName>
</protein>
<accession>A0A2N1MEW4</accession>
<name>A0A2N1MEW4_9GLOM</name>
<evidence type="ECO:0000256" key="1">
    <source>
        <dbReference type="SAM" id="MobiDB-lite"/>
    </source>
</evidence>
<feature type="compositionally biased region" description="Polar residues" evidence="1">
    <location>
        <begin position="429"/>
        <end position="445"/>
    </location>
</feature>
<dbReference type="GO" id="GO:0003676">
    <property type="term" value="F:nucleic acid binding"/>
    <property type="evidence" value="ECO:0007669"/>
    <property type="project" value="InterPro"/>
</dbReference>
<dbReference type="SUPFAM" id="SSF54928">
    <property type="entry name" value="RNA-binding domain, RBD"/>
    <property type="match status" value="1"/>
</dbReference>
<evidence type="ECO:0008006" key="4">
    <source>
        <dbReference type="Google" id="ProtNLM"/>
    </source>
</evidence>
<dbReference type="AlphaFoldDB" id="A0A2N1MEW4"/>
<comment type="caution">
    <text evidence="2">The sequence shown here is derived from an EMBL/GenBank/DDBJ whole genome shotgun (WGS) entry which is preliminary data.</text>
</comment>
<evidence type="ECO:0000313" key="3">
    <source>
        <dbReference type="Proteomes" id="UP000233469"/>
    </source>
</evidence>
<organism evidence="2 3">
    <name type="scientific">Rhizophagus irregularis</name>
    <dbReference type="NCBI Taxonomy" id="588596"/>
    <lineage>
        <taxon>Eukaryota</taxon>
        <taxon>Fungi</taxon>
        <taxon>Fungi incertae sedis</taxon>
        <taxon>Mucoromycota</taxon>
        <taxon>Glomeromycotina</taxon>
        <taxon>Glomeromycetes</taxon>
        <taxon>Glomerales</taxon>
        <taxon>Glomeraceae</taxon>
        <taxon>Rhizophagus</taxon>
    </lineage>
</organism>
<proteinExistence type="predicted"/>
<sequence length="508" mass="56316">MVINKLDLMNSKNLVNIYIIFSLNNKKLCKHLEGKIFEQYLLIQNTNISPVAFLFTELSVPSGLPINKVQVITSTQNTTTPVETVDAFIHAPSNTSGKGKAVDFSNPTHAPSFDVSKGSVQSTSSRYHAAVYLCDVPDTFKSKFTTNCAMCDEVDRAFSKLSSYGSHARCEGSGDKKRILVSFFAQADFTSSTSGPCADLFNLVFVQYSPADAKRNVEAKSLFITDIPLFLTETQVHSAIFRYGSVVHCNLSFRNHYYTAIVQFSTADLIAQLITRGQFYASVTPYAFVWLSTQKPNVMPENNTWQFLLEFLKISKKQIWPTLPIKSQPKIEALPGTLPMMSRISATCAADWAAFHHSALPVLPTNPLRSSINYIPILELALKEAALRINPQRSSSQSRSHSRPFHSARNNGNRSNDTRQPKQEYIPVTLSSASPSSFRTEQSQPIGRPLITLTNPSITPEEVAALRQQILDLSATIRSLDERVDWFSVGLDLCPTKSGSGLDPKTQS</sequence>
<reference evidence="2 3" key="1">
    <citation type="submission" date="2016-04" db="EMBL/GenBank/DDBJ databases">
        <title>Genome analyses suggest a sexual origin of heterokaryosis in a supposedly ancient asexual fungus.</title>
        <authorList>
            <person name="Ropars J."/>
            <person name="Sedzielewska K."/>
            <person name="Noel J."/>
            <person name="Charron P."/>
            <person name="Farinelli L."/>
            <person name="Marton T."/>
            <person name="Kruger M."/>
            <person name="Pelin A."/>
            <person name="Brachmann A."/>
            <person name="Corradi N."/>
        </authorList>
    </citation>
    <scope>NUCLEOTIDE SEQUENCE [LARGE SCALE GENOMIC DNA]</scope>
    <source>
        <strain evidence="2 3">C2</strain>
    </source>
</reference>
<reference evidence="2 3" key="2">
    <citation type="submission" date="2017-10" db="EMBL/GenBank/DDBJ databases">
        <title>Extensive intraspecific genome diversity in a model arbuscular mycorrhizal fungus.</title>
        <authorList>
            <person name="Chen E.C.H."/>
            <person name="Morin E."/>
            <person name="Baudet D."/>
            <person name="Noel J."/>
            <person name="Ndikumana S."/>
            <person name="Charron P."/>
            <person name="St-Onge C."/>
            <person name="Giorgi J."/>
            <person name="Grigoriev I.V."/>
            <person name="Roux C."/>
            <person name="Martin F.M."/>
            <person name="Corradi N."/>
        </authorList>
    </citation>
    <scope>NUCLEOTIDE SEQUENCE [LARGE SCALE GENOMIC DNA]</scope>
    <source>
        <strain evidence="2 3">C2</strain>
    </source>
</reference>
<dbReference type="Proteomes" id="UP000233469">
    <property type="component" value="Unassembled WGS sequence"/>
</dbReference>
<dbReference type="EMBL" id="LLXL01002688">
    <property type="protein sequence ID" value="PKK60195.1"/>
    <property type="molecule type" value="Genomic_DNA"/>
</dbReference>
<feature type="region of interest" description="Disordered" evidence="1">
    <location>
        <begin position="391"/>
        <end position="453"/>
    </location>
</feature>
<evidence type="ECO:0000313" key="2">
    <source>
        <dbReference type="EMBL" id="PKK60195.1"/>
    </source>
</evidence>
<gene>
    <name evidence="2" type="ORF">RhiirC2_793694</name>
</gene>